<gene>
    <name evidence="2" type="ORF">UU35_C0002G0016</name>
</gene>
<protein>
    <submittedName>
        <fullName evidence="2">Uncharacterized protein</fullName>
    </submittedName>
</protein>
<proteinExistence type="predicted"/>
<organism evidence="2 3">
    <name type="scientific">Candidatus Uhrbacteria bacterium GW2011_GWC2_41_11</name>
    <dbReference type="NCBI Taxonomy" id="1618985"/>
    <lineage>
        <taxon>Bacteria</taxon>
        <taxon>Candidatus Uhriibacteriota</taxon>
    </lineage>
</organism>
<dbReference type="Proteomes" id="UP000034616">
    <property type="component" value="Unassembled WGS sequence"/>
</dbReference>
<feature type="region of interest" description="Disordered" evidence="1">
    <location>
        <begin position="123"/>
        <end position="162"/>
    </location>
</feature>
<sequence length="162" mass="18441">MDFQLKRILNIVRQTGDRIIVTDTNGKDAYVVMGLDAYEALMLNPEEKNEISSITVESPGENLDLLPPVQEKKEEISSDSKRIWDVLPTNKDVSTWDQNQLTSEERQVLAQVFQRLNHSPSVSEPVVKSVETSREEFSKKQTNSLGEDLEGGEEQFYLEPIE</sequence>
<comment type="caution">
    <text evidence="2">The sequence shown here is derived from an EMBL/GenBank/DDBJ whole genome shotgun (WGS) entry which is preliminary data.</text>
</comment>
<evidence type="ECO:0000256" key="1">
    <source>
        <dbReference type="SAM" id="MobiDB-lite"/>
    </source>
</evidence>
<dbReference type="EMBL" id="LCAH01000002">
    <property type="protein sequence ID" value="KKR87515.1"/>
    <property type="molecule type" value="Genomic_DNA"/>
</dbReference>
<reference evidence="2 3" key="1">
    <citation type="journal article" date="2015" name="Nature">
        <title>rRNA introns, odd ribosomes, and small enigmatic genomes across a large radiation of phyla.</title>
        <authorList>
            <person name="Brown C.T."/>
            <person name="Hug L.A."/>
            <person name="Thomas B.C."/>
            <person name="Sharon I."/>
            <person name="Castelle C.J."/>
            <person name="Singh A."/>
            <person name="Wilkins M.J."/>
            <person name="Williams K.H."/>
            <person name="Banfield J.F."/>
        </authorList>
    </citation>
    <scope>NUCLEOTIDE SEQUENCE [LARGE SCALE GENOMIC DNA]</scope>
</reference>
<dbReference type="AlphaFoldDB" id="A0A0G0WST2"/>
<evidence type="ECO:0000313" key="3">
    <source>
        <dbReference type="Proteomes" id="UP000034616"/>
    </source>
</evidence>
<name>A0A0G0WST2_9BACT</name>
<accession>A0A0G0WST2</accession>
<evidence type="ECO:0000313" key="2">
    <source>
        <dbReference type="EMBL" id="KKR87515.1"/>
    </source>
</evidence>